<gene>
    <name evidence="1" type="ORF">THASP1DRAFT_32517</name>
</gene>
<evidence type="ECO:0000313" key="1">
    <source>
        <dbReference type="EMBL" id="RKP05646.1"/>
    </source>
</evidence>
<proteinExistence type="predicted"/>
<organism evidence="1 2">
    <name type="scientific">Thamnocephalis sphaerospora</name>
    <dbReference type="NCBI Taxonomy" id="78915"/>
    <lineage>
        <taxon>Eukaryota</taxon>
        <taxon>Fungi</taxon>
        <taxon>Fungi incertae sedis</taxon>
        <taxon>Zoopagomycota</taxon>
        <taxon>Zoopagomycotina</taxon>
        <taxon>Zoopagomycetes</taxon>
        <taxon>Zoopagales</taxon>
        <taxon>Sigmoideomycetaceae</taxon>
        <taxon>Thamnocephalis</taxon>
    </lineage>
</organism>
<reference evidence="2" key="1">
    <citation type="journal article" date="2018" name="Nat. Microbiol.">
        <title>Leveraging single-cell genomics to expand the fungal tree of life.</title>
        <authorList>
            <person name="Ahrendt S.R."/>
            <person name="Quandt C.A."/>
            <person name="Ciobanu D."/>
            <person name="Clum A."/>
            <person name="Salamov A."/>
            <person name="Andreopoulos B."/>
            <person name="Cheng J.F."/>
            <person name="Woyke T."/>
            <person name="Pelin A."/>
            <person name="Henrissat B."/>
            <person name="Reynolds N.K."/>
            <person name="Benny G.L."/>
            <person name="Smith M.E."/>
            <person name="James T.Y."/>
            <person name="Grigoriev I.V."/>
        </authorList>
    </citation>
    <scope>NUCLEOTIDE SEQUENCE [LARGE SCALE GENOMIC DNA]</scope>
    <source>
        <strain evidence="2">RSA 1356</strain>
    </source>
</reference>
<name>A0A4P9XIV8_9FUNG</name>
<dbReference type="EMBL" id="KZ993069">
    <property type="protein sequence ID" value="RKP05646.1"/>
    <property type="molecule type" value="Genomic_DNA"/>
</dbReference>
<keyword evidence="2" id="KW-1185">Reference proteome</keyword>
<dbReference type="AlphaFoldDB" id="A0A4P9XIV8"/>
<accession>A0A4P9XIV8</accession>
<protein>
    <submittedName>
        <fullName evidence="1">Uncharacterized protein</fullName>
    </submittedName>
</protein>
<sequence>MFDTFKLPDASRTLKPVVGSDACNNTFVFQHGWVIKGYGRICLKLLHRRAIVVEEKNSNKATVLRIGDGSVITSYDLPFNPFFKHILGDLALTVCNNDATLVLYDAFAGVKIRTICDCVQYGGIYANVSSPVYLFECSKKRVRRAKEEECKRLSLPPPSEEISFVRRLRWYDFMPKIRKQDKRRRRATPRP</sequence>
<dbReference type="Proteomes" id="UP000271241">
    <property type="component" value="Unassembled WGS sequence"/>
</dbReference>
<evidence type="ECO:0000313" key="2">
    <source>
        <dbReference type="Proteomes" id="UP000271241"/>
    </source>
</evidence>